<evidence type="ECO:0000256" key="2">
    <source>
        <dbReference type="ARBA" id="ARBA00022908"/>
    </source>
</evidence>
<dbReference type="InterPro" id="IPR002104">
    <property type="entry name" value="Integrase_catalytic"/>
</dbReference>
<comment type="caution">
    <text evidence="9">The sequence shown here is derived from an EMBL/GenBank/DDBJ whole genome shotgun (WGS) entry which is preliminary data.</text>
</comment>
<dbReference type="SUPFAM" id="SSF56349">
    <property type="entry name" value="DNA breaking-rejoining enzymes"/>
    <property type="match status" value="1"/>
</dbReference>
<dbReference type="GO" id="GO:0006310">
    <property type="term" value="P:DNA recombination"/>
    <property type="evidence" value="ECO:0007669"/>
    <property type="project" value="UniProtKB-KW"/>
</dbReference>
<dbReference type="PANTHER" id="PTHR30629">
    <property type="entry name" value="PROPHAGE INTEGRASE"/>
    <property type="match status" value="1"/>
</dbReference>
<proteinExistence type="inferred from homology"/>
<dbReference type="AlphaFoldDB" id="A0A845MKW1"/>
<keyword evidence="3 5" id="KW-0238">DNA-binding</keyword>
<dbReference type="InterPro" id="IPR013762">
    <property type="entry name" value="Integrase-like_cat_sf"/>
</dbReference>
<dbReference type="Gene3D" id="1.10.150.130">
    <property type="match status" value="1"/>
</dbReference>
<dbReference type="RefSeq" id="WP_161340321.1">
    <property type="nucleotide sequence ID" value="NZ_JBHSDG010000003.1"/>
</dbReference>
<dbReference type="InterPro" id="IPR044068">
    <property type="entry name" value="CB"/>
</dbReference>
<reference evidence="9 10" key="1">
    <citation type="journal article" date="2014" name="Int. J. Syst. Evol. Microbiol.">
        <title>Sneathiella chungangensis sp. nov., isolated from a marine sand, and emended description of the genus Sneathiella.</title>
        <authorList>
            <person name="Siamphan C."/>
            <person name="Kim H."/>
            <person name="Lee J.S."/>
            <person name="Kim W."/>
        </authorList>
    </citation>
    <scope>NUCLEOTIDE SEQUENCE [LARGE SCALE GENOMIC DNA]</scope>
    <source>
        <strain evidence="9 10">KCTC 32476</strain>
    </source>
</reference>
<protein>
    <submittedName>
        <fullName evidence="9">Tyrosine-type recombinase/integrase</fullName>
    </submittedName>
</protein>
<keyword evidence="2" id="KW-0229">DNA integration</keyword>
<keyword evidence="6" id="KW-0175">Coiled coil</keyword>
<evidence type="ECO:0000256" key="5">
    <source>
        <dbReference type="PROSITE-ProRule" id="PRU01248"/>
    </source>
</evidence>
<dbReference type="Pfam" id="PF00589">
    <property type="entry name" value="Phage_integrase"/>
    <property type="match status" value="1"/>
</dbReference>
<evidence type="ECO:0000313" key="10">
    <source>
        <dbReference type="Proteomes" id="UP000445696"/>
    </source>
</evidence>
<dbReference type="CDD" id="cd00796">
    <property type="entry name" value="INT_Rci_Hp1_C"/>
    <property type="match status" value="1"/>
</dbReference>
<gene>
    <name evidence="9" type="ORF">GQF03_16285</name>
</gene>
<dbReference type="PROSITE" id="PS51898">
    <property type="entry name" value="TYR_RECOMBINASE"/>
    <property type="match status" value="1"/>
</dbReference>
<feature type="coiled-coil region" evidence="6">
    <location>
        <begin position="231"/>
        <end position="261"/>
    </location>
</feature>
<dbReference type="Gene3D" id="1.10.443.10">
    <property type="entry name" value="Intergrase catalytic core"/>
    <property type="match status" value="1"/>
</dbReference>
<dbReference type="Gene3D" id="3.30.160.390">
    <property type="entry name" value="Integrase, DNA-binding domain"/>
    <property type="match status" value="1"/>
</dbReference>
<dbReference type="InterPro" id="IPR025166">
    <property type="entry name" value="Integrase_DNA_bind_dom"/>
</dbReference>
<dbReference type="Pfam" id="PF14659">
    <property type="entry name" value="Phage_int_SAM_3"/>
    <property type="match status" value="1"/>
</dbReference>
<feature type="domain" description="Core-binding (CB)" evidence="8">
    <location>
        <begin position="100"/>
        <end position="198"/>
    </location>
</feature>
<dbReference type="Pfam" id="PF13356">
    <property type="entry name" value="Arm-DNA-bind_3"/>
    <property type="match status" value="1"/>
</dbReference>
<evidence type="ECO:0000313" key="9">
    <source>
        <dbReference type="EMBL" id="MZR23896.1"/>
    </source>
</evidence>
<dbReference type="EMBL" id="WTVA01000015">
    <property type="protein sequence ID" value="MZR23896.1"/>
    <property type="molecule type" value="Genomic_DNA"/>
</dbReference>
<dbReference type="GO" id="GO:0003677">
    <property type="term" value="F:DNA binding"/>
    <property type="evidence" value="ECO:0007669"/>
    <property type="project" value="UniProtKB-UniRule"/>
</dbReference>
<evidence type="ECO:0000256" key="4">
    <source>
        <dbReference type="ARBA" id="ARBA00023172"/>
    </source>
</evidence>
<dbReference type="InterPro" id="IPR038488">
    <property type="entry name" value="Integrase_DNA-bd_sf"/>
</dbReference>
<dbReference type="InterPro" id="IPR011010">
    <property type="entry name" value="DNA_brk_join_enz"/>
</dbReference>
<evidence type="ECO:0000259" key="8">
    <source>
        <dbReference type="PROSITE" id="PS51900"/>
    </source>
</evidence>
<dbReference type="Proteomes" id="UP000445696">
    <property type="component" value="Unassembled WGS sequence"/>
</dbReference>
<dbReference type="PROSITE" id="PS51900">
    <property type="entry name" value="CB"/>
    <property type="match status" value="1"/>
</dbReference>
<feature type="domain" description="Tyr recombinase" evidence="7">
    <location>
        <begin position="236"/>
        <end position="426"/>
    </location>
</feature>
<evidence type="ECO:0000259" key="7">
    <source>
        <dbReference type="PROSITE" id="PS51898"/>
    </source>
</evidence>
<dbReference type="GO" id="GO:0015074">
    <property type="term" value="P:DNA integration"/>
    <property type="evidence" value="ECO:0007669"/>
    <property type="project" value="UniProtKB-KW"/>
</dbReference>
<keyword evidence="10" id="KW-1185">Reference proteome</keyword>
<dbReference type="InterPro" id="IPR010998">
    <property type="entry name" value="Integrase_recombinase_N"/>
</dbReference>
<dbReference type="PANTHER" id="PTHR30629:SF2">
    <property type="entry name" value="PROPHAGE INTEGRASE INTS-RELATED"/>
    <property type="match status" value="1"/>
</dbReference>
<accession>A0A845MKW1</accession>
<name>A0A845MKW1_9PROT</name>
<dbReference type="OrthoDB" id="7298605at2"/>
<evidence type="ECO:0000256" key="1">
    <source>
        <dbReference type="ARBA" id="ARBA00008857"/>
    </source>
</evidence>
<organism evidence="9 10">
    <name type="scientific">Sneathiella chungangensis</name>
    <dbReference type="NCBI Taxonomy" id="1418234"/>
    <lineage>
        <taxon>Bacteria</taxon>
        <taxon>Pseudomonadati</taxon>
        <taxon>Pseudomonadota</taxon>
        <taxon>Alphaproteobacteria</taxon>
        <taxon>Sneathiellales</taxon>
        <taxon>Sneathiellaceae</taxon>
        <taxon>Sneathiella</taxon>
    </lineage>
</organism>
<evidence type="ECO:0000256" key="3">
    <source>
        <dbReference type="ARBA" id="ARBA00023125"/>
    </source>
</evidence>
<comment type="similarity">
    <text evidence="1">Belongs to the 'phage' integrase family.</text>
</comment>
<sequence length="452" mass="50297">MQAKIIKRNVDAARPQERDWFMWDTELKGFGLKVTRSGNRIYIVQYRMSGRGMPTRRLTIGKHGSPWTPEKARAEAKRVLGEVADGQDPQQVKMTEKAAMTVSELCDRYLEEGCATKKASTIATDKGRIERHIKPLLGRRRVKDLTVNDIKRFMTDIAKGKTAIDEKTGPRGRARVVGGQGTASRTTGLLGGILSFAVAEGIRSDNPAHGVKRFPDRKNERYLNSQELAKLGETLRIAETAEKERNELERILGHIKDETERAALRSKINALAKQGENEMAIVAIRLLILTGCRKTEILSLKWHEVDFEYGCLRLDDSKTGQKIVMLGAPALQLLAGLSRDEQSPFVFPALRGEGHYVGLPKAWNRIRKRARLEDVRLHDLRHTFASAGAGSGVGLQVLGKLLGHSDPKTTGRYAHIANDPIRAAADRTSKQLAEAMNMHHSNNGEIINLVKN</sequence>
<dbReference type="InterPro" id="IPR004107">
    <property type="entry name" value="Integrase_SAM-like_N"/>
</dbReference>
<dbReference type="InterPro" id="IPR050808">
    <property type="entry name" value="Phage_Integrase"/>
</dbReference>
<keyword evidence="4" id="KW-0233">DNA recombination</keyword>
<evidence type="ECO:0000256" key="6">
    <source>
        <dbReference type="SAM" id="Coils"/>
    </source>
</evidence>